<dbReference type="EnsemblPlants" id="ORGLA11G0122400.1">
    <property type="protein sequence ID" value="ORGLA11G0122400.1"/>
    <property type="gene ID" value="ORGLA11G0122400"/>
</dbReference>
<evidence type="ECO:0000313" key="2">
    <source>
        <dbReference type="Proteomes" id="UP000007306"/>
    </source>
</evidence>
<name>I1R0D2_ORYGL</name>
<dbReference type="Proteomes" id="UP000007306">
    <property type="component" value="Chromosome 11"/>
</dbReference>
<dbReference type="AlphaFoldDB" id="I1R0D2"/>
<dbReference type="HOGENOM" id="CLU_2065272_0_0_1"/>
<keyword evidence="2" id="KW-1185">Reference proteome</keyword>
<sequence length="138" mass="15042">MAVERVQCSEAAAEAGDHGGKGNVVDDERLIHSQLCSGGILSGIKSSSNLLNIRSGEANGKLQVAMQMDVGRRKEAARRRIPFLVDAFGGGWLEERDVPEDCRAITGHWWRHGGTEVPPPTWMVTAWMTRRSGGTRGM</sequence>
<proteinExistence type="predicted"/>
<accession>I1R0D2</accession>
<protein>
    <submittedName>
        <fullName evidence="1">Uncharacterized protein</fullName>
    </submittedName>
</protein>
<dbReference type="Gramene" id="ORGLA11G0122400.1">
    <property type="protein sequence ID" value="ORGLA11G0122400.1"/>
    <property type="gene ID" value="ORGLA11G0122400"/>
</dbReference>
<organism evidence="1 2">
    <name type="scientific">Oryza glaberrima</name>
    <name type="common">African rice</name>
    <dbReference type="NCBI Taxonomy" id="4538"/>
    <lineage>
        <taxon>Eukaryota</taxon>
        <taxon>Viridiplantae</taxon>
        <taxon>Streptophyta</taxon>
        <taxon>Embryophyta</taxon>
        <taxon>Tracheophyta</taxon>
        <taxon>Spermatophyta</taxon>
        <taxon>Magnoliopsida</taxon>
        <taxon>Liliopsida</taxon>
        <taxon>Poales</taxon>
        <taxon>Poaceae</taxon>
        <taxon>BOP clade</taxon>
        <taxon>Oryzoideae</taxon>
        <taxon>Oryzeae</taxon>
        <taxon>Oryzinae</taxon>
        <taxon>Oryza</taxon>
    </lineage>
</organism>
<dbReference type="OMA" id="QVAMQMD"/>
<evidence type="ECO:0000313" key="1">
    <source>
        <dbReference type="EnsemblPlants" id="ORGLA11G0122400.1"/>
    </source>
</evidence>
<reference evidence="1 2" key="2">
    <citation type="submission" date="2018-04" db="EMBL/GenBank/DDBJ databases">
        <title>OglaRS2 (Oryza glaberrima Reference Sequence Version 2).</title>
        <authorList>
            <person name="Zhang J."/>
            <person name="Kudrna D."/>
            <person name="Lee S."/>
            <person name="Talag J."/>
            <person name="Rajasekar S."/>
            <person name="Wing R.A."/>
        </authorList>
    </citation>
    <scope>NUCLEOTIDE SEQUENCE [LARGE SCALE GENOMIC DNA]</scope>
    <source>
        <strain evidence="1 2">cv. IRGC 96717</strain>
    </source>
</reference>
<reference evidence="1" key="1">
    <citation type="submission" date="2015-06" db="UniProtKB">
        <authorList>
            <consortium name="EnsemblPlants"/>
        </authorList>
    </citation>
    <scope>IDENTIFICATION</scope>
</reference>